<keyword evidence="10 12" id="KW-0472">Membrane</keyword>
<evidence type="ECO:0000256" key="5">
    <source>
        <dbReference type="ARBA" id="ARBA00022692"/>
    </source>
</evidence>
<keyword evidence="3" id="KW-0813">Transport</keyword>
<keyword evidence="4" id="KW-1003">Cell membrane</keyword>
<evidence type="ECO:0000256" key="9">
    <source>
        <dbReference type="ARBA" id="ARBA00023065"/>
    </source>
</evidence>
<dbReference type="NCBIfam" id="TIGR00813">
    <property type="entry name" value="sss"/>
    <property type="match status" value="1"/>
</dbReference>
<keyword evidence="8" id="KW-0915">Sodium</keyword>
<evidence type="ECO:0000256" key="12">
    <source>
        <dbReference type="SAM" id="Phobius"/>
    </source>
</evidence>
<protein>
    <submittedName>
        <fullName evidence="13">Cation/acetate symporter</fullName>
    </submittedName>
</protein>
<feature type="transmembrane region" description="Helical" evidence="12">
    <location>
        <begin position="426"/>
        <end position="446"/>
    </location>
</feature>
<organism evidence="13 14">
    <name type="scientific">Priestia endophytica DSM 13796</name>
    <dbReference type="NCBI Taxonomy" id="1121089"/>
    <lineage>
        <taxon>Bacteria</taxon>
        <taxon>Bacillati</taxon>
        <taxon>Bacillota</taxon>
        <taxon>Bacilli</taxon>
        <taxon>Bacillales</taxon>
        <taxon>Bacillaceae</taxon>
        <taxon>Priestia</taxon>
    </lineage>
</organism>
<feature type="transmembrane region" description="Helical" evidence="12">
    <location>
        <begin position="235"/>
        <end position="256"/>
    </location>
</feature>
<dbReference type="InterPro" id="IPR038377">
    <property type="entry name" value="Na/Glc_symporter_sf"/>
</dbReference>
<dbReference type="PROSITE" id="PS50283">
    <property type="entry name" value="NA_SOLUT_SYMP_3"/>
    <property type="match status" value="1"/>
</dbReference>
<dbReference type="PANTHER" id="PTHR48086">
    <property type="entry name" value="SODIUM/PROLINE SYMPORTER-RELATED"/>
    <property type="match status" value="1"/>
</dbReference>
<feature type="transmembrane region" description="Helical" evidence="12">
    <location>
        <begin position="395"/>
        <end position="419"/>
    </location>
</feature>
<evidence type="ECO:0000256" key="7">
    <source>
        <dbReference type="ARBA" id="ARBA00022989"/>
    </source>
</evidence>
<keyword evidence="9" id="KW-0406">Ion transport</keyword>
<feature type="transmembrane region" description="Helical" evidence="12">
    <location>
        <begin position="369"/>
        <end position="389"/>
    </location>
</feature>
<dbReference type="InterPro" id="IPR001734">
    <property type="entry name" value="Na/solute_symporter"/>
</dbReference>
<keyword evidence="14" id="KW-1185">Reference proteome</keyword>
<dbReference type="GeneID" id="93711070"/>
<comment type="caution">
    <text evidence="13">The sequence shown here is derived from an EMBL/GenBank/DDBJ whole genome shotgun (WGS) entry which is preliminary data.</text>
</comment>
<feature type="transmembrane region" description="Helical" evidence="12">
    <location>
        <begin position="116"/>
        <end position="139"/>
    </location>
</feature>
<feature type="transmembrane region" description="Helical" evidence="12">
    <location>
        <begin position="74"/>
        <end position="95"/>
    </location>
</feature>
<dbReference type="InterPro" id="IPR050277">
    <property type="entry name" value="Sodium:Solute_Symporter"/>
</dbReference>
<reference evidence="13 14" key="1">
    <citation type="submission" date="2016-10" db="EMBL/GenBank/DDBJ databases">
        <authorList>
            <person name="Varghese N."/>
            <person name="Submissions S."/>
        </authorList>
    </citation>
    <scope>NUCLEOTIDE SEQUENCE [LARGE SCALE GENOMIC DNA]</scope>
    <source>
        <strain evidence="13 14">DSM 13796</strain>
    </source>
</reference>
<evidence type="ECO:0000256" key="1">
    <source>
        <dbReference type="ARBA" id="ARBA00004651"/>
    </source>
</evidence>
<dbReference type="Gene3D" id="1.20.1730.10">
    <property type="entry name" value="Sodium/glucose cotransporter"/>
    <property type="match status" value="1"/>
</dbReference>
<feature type="transmembrane region" description="Helical" evidence="12">
    <location>
        <begin position="268"/>
        <end position="293"/>
    </location>
</feature>
<evidence type="ECO:0000256" key="6">
    <source>
        <dbReference type="ARBA" id="ARBA00022847"/>
    </source>
</evidence>
<gene>
    <name evidence="13" type="ORF">SAMN02745910_02418</name>
</gene>
<dbReference type="Pfam" id="PF00474">
    <property type="entry name" value="SSF"/>
    <property type="match status" value="1"/>
</dbReference>
<accession>A0A1I6A1G1</accession>
<evidence type="ECO:0000256" key="4">
    <source>
        <dbReference type="ARBA" id="ARBA00022475"/>
    </source>
</evidence>
<evidence type="ECO:0000256" key="11">
    <source>
        <dbReference type="RuleBase" id="RU362091"/>
    </source>
</evidence>
<evidence type="ECO:0000256" key="10">
    <source>
        <dbReference type="ARBA" id="ARBA00023136"/>
    </source>
</evidence>
<keyword evidence="5 12" id="KW-0812">Transmembrane</keyword>
<feature type="transmembrane region" description="Helical" evidence="12">
    <location>
        <begin position="466"/>
        <end position="487"/>
    </location>
</feature>
<comment type="subcellular location">
    <subcellularLocation>
        <location evidence="1">Cell membrane</location>
        <topology evidence="1">Multi-pass membrane protein</topology>
    </subcellularLocation>
</comment>
<sequence length="510" mass="54188">MNVLAFSLFLAIVALTLIITYYASKRTKTTSDFYTADGSLTGWQNGLAIAGDYMSAASFLGIAGMIALSGFDGFFYSIGFLVAYLVVLYIVAEPLRNLGKYTMADMIAARFNEKKVRGVAALNTITISIFYMIAQLVGAGGLIKLLLGIDYVYSVLIVGVLMTIYVVFGGMTATSWVQITKAVLLMIGTFIISIIVFSKFDFSIAKMFSEMKSATPLGESFLHPGNKFTNPLDMISLNLALVLGTAGLPHILIRFFTVKDAITARKSVVYATWIIGIFYIMTIFLGFGAAAFVGFDNITAADAAGNMAAPLLAQVLGGDFLFAFVSAVAFATILAVVAGLVLSAASAFAHDFYSHIVRKGKATEGEQIVAARWASIGVAVLSIILALFAQKLNVAFLVALAFAVAASANLPIILFTIFWKRFNTTGAVTGMLVGLISSLVLVIAGPNVWSPEVGGAILVGDPLFSLANPGIVSIPLGFLGAYLGTIFSSKKADQKKFDEILIKANTGMKN</sequence>
<dbReference type="CDD" id="cd11480">
    <property type="entry name" value="SLC5sbd_u4"/>
    <property type="match status" value="1"/>
</dbReference>
<feature type="transmembrane region" description="Helical" evidence="12">
    <location>
        <begin position="320"/>
        <end position="348"/>
    </location>
</feature>
<feature type="transmembrane region" description="Helical" evidence="12">
    <location>
        <begin position="45"/>
        <end position="68"/>
    </location>
</feature>
<feature type="transmembrane region" description="Helical" evidence="12">
    <location>
        <begin position="182"/>
        <end position="200"/>
    </location>
</feature>
<name>A0A1I6A1G1_9BACI</name>
<dbReference type="Proteomes" id="UP000182762">
    <property type="component" value="Unassembled WGS sequence"/>
</dbReference>
<dbReference type="PROSITE" id="PS00456">
    <property type="entry name" value="NA_SOLUT_SYMP_1"/>
    <property type="match status" value="1"/>
</dbReference>
<dbReference type="InterPro" id="IPR018212">
    <property type="entry name" value="Na/solute_symporter_CS"/>
</dbReference>
<evidence type="ECO:0000256" key="2">
    <source>
        <dbReference type="ARBA" id="ARBA00006434"/>
    </source>
</evidence>
<feature type="transmembrane region" description="Helical" evidence="12">
    <location>
        <begin position="6"/>
        <end position="24"/>
    </location>
</feature>
<comment type="similarity">
    <text evidence="2 11">Belongs to the sodium:solute symporter (SSF) (TC 2.A.21) family.</text>
</comment>
<proteinExistence type="inferred from homology"/>
<keyword evidence="6" id="KW-0769">Symport</keyword>
<dbReference type="EMBL" id="FOXX01000005">
    <property type="protein sequence ID" value="SFQ62460.1"/>
    <property type="molecule type" value="Genomic_DNA"/>
</dbReference>
<evidence type="ECO:0000313" key="14">
    <source>
        <dbReference type="Proteomes" id="UP000182762"/>
    </source>
</evidence>
<dbReference type="PANTHER" id="PTHR48086:SF6">
    <property type="entry name" value="CATION_ACETATE SYMPORTER ACTP"/>
    <property type="match status" value="1"/>
</dbReference>
<evidence type="ECO:0000313" key="13">
    <source>
        <dbReference type="EMBL" id="SFQ62460.1"/>
    </source>
</evidence>
<evidence type="ECO:0000256" key="3">
    <source>
        <dbReference type="ARBA" id="ARBA00022448"/>
    </source>
</evidence>
<keyword evidence="7 12" id="KW-1133">Transmembrane helix</keyword>
<feature type="transmembrane region" description="Helical" evidence="12">
    <location>
        <begin position="151"/>
        <end position="170"/>
    </location>
</feature>
<dbReference type="RefSeq" id="WP_061804643.1">
    <property type="nucleotide sequence ID" value="NZ_FOXX01000005.1"/>
</dbReference>
<dbReference type="PROSITE" id="PS00457">
    <property type="entry name" value="NA_SOLUT_SYMP_2"/>
    <property type="match status" value="1"/>
</dbReference>
<evidence type="ECO:0000256" key="8">
    <source>
        <dbReference type="ARBA" id="ARBA00023053"/>
    </source>
</evidence>